<keyword evidence="2" id="KW-1185">Reference proteome</keyword>
<dbReference type="RefSeq" id="WP_281252099.1">
    <property type="nucleotide sequence ID" value="NZ_FPAA01000016.1"/>
</dbReference>
<organism evidence="1 2">
    <name type="scientific">Marininema halotolerans</name>
    <dbReference type="NCBI Taxonomy" id="1155944"/>
    <lineage>
        <taxon>Bacteria</taxon>
        <taxon>Bacillati</taxon>
        <taxon>Bacillota</taxon>
        <taxon>Bacilli</taxon>
        <taxon>Bacillales</taxon>
        <taxon>Thermoactinomycetaceae</taxon>
        <taxon>Marininema</taxon>
    </lineage>
</organism>
<dbReference type="EMBL" id="FPAA01000016">
    <property type="protein sequence ID" value="SFS99995.1"/>
    <property type="molecule type" value="Genomic_DNA"/>
</dbReference>
<proteinExistence type="predicted"/>
<gene>
    <name evidence="1" type="ORF">SAMN05444972_11614</name>
</gene>
<dbReference type="Proteomes" id="UP000198660">
    <property type="component" value="Unassembled WGS sequence"/>
</dbReference>
<name>A0A1I6UEZ2_9BACL</name>
<evidence type="ECO:0000313" key="2">
    <source>
        <dbReference type="Proteomes" id="UP000198660"/>
    </source>
</evidence>
<dbReference type="AlphaFoldDB" id="A0A1I6UEZ2"/>
<reference evidence="2" key="1">
    <citation type="submission" date="2016-10" db="EMBL/GenBank/DDBJ databases">
        <authorList>
            <person name="Varghese N."/>
            <person name="Submissions S."/>
        </authorList>
    </citation>
    <scope>NUCLEOTIDE SEQUENCE [LARGE SCALE GENOMIC DNA]</scope>
    <source>
        <strain evidence="2">DSM 45789</strain>
    </source>
</reference>
<sequence length="43" mass="4852">MKTIVEIFSVLLVVPVWGLKTYLGFQGLAQVAKDSLQNPIRDY</sequence>
<accession>A0A1I6UEZ2</accession>
<evidence type="ECO:0000313" key="1">
    <source>
        <dbReference type="EMBL" id="SFS99995.1"/>
    </source>
</evidence>
<protein>
    <submittedName>
        <fullName evidence="1">Uncharacterized protein</fullName>
    </submittedName>
</protein>